<dbReference type="Gramene" id="KMT11263">
    <property type="protein sequence ID" value="KMT11263"/>
    <property type="gene ID" value="BVRB_5g110120"/>
</dbReference>
<evidence type="ECO:0008006" key="4">
    <source>
        <dbReference type="Google" id="ProtNLM"/>
    </source>
</evidence>
<feature type="coiled-coil region" evidence="1">
    <location>
        <begin position="81"/>
        <end position="115"/>
    </location>
</feature>
<dbReference type="InterPro" id="IPR036047">
    <property type="entry name" value="F-box-like_dom_sf"/>
</dbReference>
<dbReference type="EMBL" id="KQ090094">
    <property type="protein sequence ID" value="KMT11263.1"/>
    <property type="molecule type" value="Genomic_DNA"/>
</dbReference>
<dbReference type="Proteomes" id="UP000035740">
    <property type="component" value="Chromosome 5"/>
</dbReference>
<evidence type="ECO:0000313" key="2">
    <source>
        <dbReference type="EMBL" id="KMT11263.1"/>
    </source>
</evidence>
<dbReference type="SUPFAM" id="SSF81383">
    <property type="entry name" value="F-box domain"/>
    <property type="match status" value="1"/>
</dbReference>
<dbReference type="GO" id="GO:0005634">
    <property type="term" value="C:nucleus"/>
    <property type="evidence" value="ECO:0007669"/>
    <property type="project" value="EnsemblPlants"/>
</dbReference>
<evidence type="ECO:0000313" key="3">
    <source>
        <dbReference type="Proteomes" id="UP000035740"/>
    </source>
</evidence>
<gene>
    <name evidence="2" type="ORF">BVRB_5g110120</name>
</gene>
<keyword evidence="1" id="KW-0175">Coiled coil</keyword>
<reference evidence="2 3" key="1">
    <citation type="journal article" date="2014" name="Nature">
        <title>The genome of the recently domesticated crop plant sugar beet (Beta vulgaris).</title>
        <authorList>
            <person name="Dohm J.C."/>
            <person name="Minoche A.E."/>
            <person name="Holtgrawe D."/>
            <person name="Capella-Gutierrez S."/>
            <person name="Zakrzewski F."/>
            <person name="Tafer H."/>
            <person name="Rupp O."/>
            <person name="Sorensen T.R."/>
            <person name="Stracke R."/>
            <person name="Reinhardt R."/>
            <person name="Goesmann A."/>
            <person name="Kraft T."/>
            <person name="Schulz B."/>
            <person name="Stadler P.F."/>
            <person name="Schmidt T."/>
            <person name="Gabaldon T."/>
            <person name="Lehrach H."/>
            <person name="Weisshaar B."/>
            <person name="Himmelbauer H."/>
        </authorList>
    </citation>
    <scope>NUCLEOTIDE SEQUENCE [LARGE SCALE GENOMIC DNA]</scope>
    <source>
        <tissue evidence="2">Taproot</tissue>
    </source>
</reference>
<dbReference type="GO" id="GO:0005886">
    <property type="term" value="C:plasma membrane"/>
    <property type="evidence" value="ECO:0007669"/>
    <property type="project" value="EnsemblPlants"/>
</dbReference>
<evidence type="ECO:0000256" key="1">
    <source>
        <dbReference type="SAM" id="Coils"/>
    </source>
</evidence>
<sequence length="225" mass="26242">MGVQKSKTNNTNLSFKDLCCLSISCKRLRCISNEDSLWSSLLAYDFPRKRIIISSPSTKTLYKSWHEKDKARRLAAHRRAVLRKESHIAEHSERLEELRTRRDDETAKMKIAAVELSNLRKVRQASVALSVWQPEVIRGRQKQIVEQCAVPVDSRINALEMELKLCKQQVIVLEKTCRYEKQRLEEAKEQLEFMKYHPLHVPIEIVSRVDDPGINRKKLKKHITG</sequence>
<organism evidence="2 3">
    <name type="scientific">Beta vulgaris subsp. vulgaris</name>
    <name type="common">Beet</name>
    <dbReference type="NCBI Taxonomy" id="3555"/>
    <lineage>
        <taxon>Eukaryota</taxon>
        <taxon>Viridiplantae</taxon>
        <taxon>Streptophyta</taxon>
        <taxon>Embryophyta</taxon>
        <taxon>Tracheophyta</taxon>
        <taxon>Spermatophyta</taxon>
        <taxon>Magnoliopsida</taxon>
        <taxon>eudicotyledons</taxon>
        <taxon>Gunneridae</taxon>
        <taxon>Pentapetalae</taxon>
        <taxon>Caryophyllales</taxon>
        <taxon>Chenopodiaceae</taxon>
        <taxon>Betoideae</taxon>
        <taxon>Beta</taxon>
    </lineage>
</organism>
<name>A0A0J8CGU8_BETVV</name>
<proteinExistence type="predicted"/>
<dbReference type="OrthoDB" id="3219396at2759"/>
<dbReference type="AlphaFoldDB" id="A0A0J8CGU8"/>
<dbReference type="eggNOG" id="ENOG502QWB0">
    <property type="taxonomic scope" value="Eukaryota"/>
</dbReference>
<accession>A0A0J8CGU8</accession>
<protein>
    <recommendedName>
        <fullName evidence="4">F-box domain-containing protein</fullName>
    </recommendedName>
</protein>
<dbReference type="OMA" id="SNEDSLW"/>
<keyword evidence="3" id="KW-1185">Reference proteome</keyword>